<comment type="subcellular location">
    <subcellularLocation>
        <location evidence="1">Membrane</location>
    </subcellularLocation>
</comment>
<sequence length="300" mass="34190">NLANRQKPGCGKGTGVDRSRTATTLSLKKKFKDKMSEFQALRESIHQEHREVVERRIYTVTGTKADEEVAVQFAFTVFFPKHSRFVVTTIPRKKQAEKTSNGEEDDSEKKITRKRAPSRRKKKTYSDVTEETPVLESNISNMDVEPSLPSEPAKLEKPQRRTRKKNCCKLVNSRFTQQELPAWKPILTPGWVIASFLAIAFLFIPIGLVSLFASERDLPKNETRKFTMQDPYILDYSNAVVNIEENANGSYNKLTMLEIFILFASVWKNLVTMCGKLKCEGVGIETMMRGDVGNGKEIRF</sequence>
<dbReference type="GO" id="GO:0016192">
    <property type="term" value="P:vesicle-mediated transport"/>
    <property type="evidence" value="ECO:0007669"/>
    <property type="project" value="InterPro"/>
</dbReference>
<dbReference type="PANTHER" id="PTHR10926:SF72">
    <property type="entry name" value="ALA-INTERACTING SUBUNIT"/>
    <property type="match status" value="1"/>
</dbReference>
<evidence type="ECO:0000256" key="8">
    <source>
        <dbReference type="SAM" id="Phobius"/>
    </source>
</evidence>
<comment type="caution">
    <text evidence="10">The sequence shown here is derived from an EMBL/GenBank/DDBJ whole genome shotgun (WGS) entry which is preliminary data.</text>
</comment>
<keyword evidence="5 8" id="KW-1133">Transmembrane helix</keyword>
<keyword evidence="11" id="KW-1185">Reference proteome</keyword>
<dbReference type="SUPFAM" id="SSF47661">
    <property type="entry name" value="t-snare proteins"/>
    <property type="match status" value="1"/>
</dbReference>
<proteinExistence type="inferred from homology"/>
<keyword evidence="4" id="KW-0653">Protein transport</keyword>
<dbReference type="InterPro" id="IPR005045">
    <property type="entry name" value="CDC50/LEM3_fam"/>
</dbReference>
<evidence type="ECO:0000256" key="5">
    <source>
        <dbReference type="ARBA" id="ARBA00022989"/>
    </source>
</evidence>
<dbReference type="Gene3D" id="1.20.58.70">
    <property type="match status" value="1"/>
</dbReference>
<evidence type="ECO:0000256" key="1">
    <source>
        <dbReference type="ARBA" id="ARBA00004370"/>
    </source>
</evidence>
<reference evidence="10" key="1">
    <citation type="submission" date="2022-06" db="EMBL/GenBank/DDBJ databases">
        <title>Uncovering the hologenomic basis of an extraordinary plant invasion.</title>
        <authorList>
            <person name="Bieker V.C."/>
            <person name="Martin M.D."/>
            <person name="Gilbert T."/>
            <person name="Hodgins K."/>
            <person name="Battlay P."/>
            <person name="Petersen B."/>
            <person name="Wilson J."/>
        </authorList>
    </citation>
    <scope>NUCLEOTIDE SEQUENCE</scope>
    <source>
        <strain evidence="10">AA19_3_7</strain>
        <tissue evidence="10">Leaf</tissue>
    </source>
</reference>
<dbReference type="InterPro" id="IPR006011">
    <property type="entry name" value="Syntaxin_N"/>
</dbReference>
<dbReference type="AlphaFoldDB" id="A0AAD5D0G6"/>
<keyword evidence="4" id="KW-0813">Transport</keyword>
<protein>
    <recommendedName>
        <fullName evidence="9">Syntaxin N-terminal domain-containing protein</fullName>
    </recommendedName>
</protein>
<dbReference type="PANTHER" id="PTHR10926">
    <property type="entry name" value="CELL CYCLE CONTROL PROTEIN 50"/>
    <property type="match status" value="1"/>
</dbReference>
<dbReference type="Pfam" id="PF00804">
    <property type="entry name" value="Syntaxin"/>
    <property type="match status" value="1"/>
</dbReference>
<name>A0AAD5D0G6_AMBAR</name>
<keyword evidence="3 8" id="KW-0812">Transmembrane</keyword>
<dbReference type="Proteomes" id="UP001206925">
    <property type="component" value="Unassembled WGS sequence"/>
</dbReference>
<gene>
    <name evidence="10" type="ORF">M8C21_021046</name>
</gene>
<feature type="domain" description="Syntaxin N-terminal" evidence="9">
    <location>
        <begin position="2"/>
        <end position="69"/>
    </location>
</feature>
<dbReference type="InterPro" id="IPR010989">
    <property type="entry name" value="SNARE"/>
</dbReference>
<organism evidence="10 11">
    <name type="scientific">Ambrosia artemisiifolia</name>
    <name type="common">Common ragweed</name>
    <dbReference type="NCBI Taxonomy" id="4212"/>
    <lineage>
        <taxon>Eukaryota</taxon>
        <taxon>Viridiplantae</taxon>
        <taxon>Streptophyta</taxon>
        <taxon>Embryophyta</taxon>
        <taxon>Tracheophyta</taxon>
        <taxon>Spermatophyta</taxon>
        <taxon>Magnoliopsida</taxon>
        <taxon>eudicotyledons</taxon>
        <taxon>Gunneridae</taxon>
        <taxon>Pentapetalae</taxon>
        <taxon>asterids</taxon>
        <taxon>campanulids</taxon>
        <taxon>Asterales</taxon>
        <taxon>Asteraceae</taxon>
        <taxon>Asteroideae</taxon>
        <taxon>Heliantheae alliance</taxon>
        <taxon>Heliantheae</taxon>
        <taxon>Ambrosia</taxon>
    </lineage>
</organism>
<evidence type="ECO:0000259" key="9">
    <source>
        <dbReference type="Pfam" id="PF00804"/>
    </source>
</evidence>
<evidence type="ECO:0000313" key="11">
    <source>
        <dbReference type="Proteomes" id="UP001206925"/>
    </source>
</evidence>
<evidence type="ECO:0000256" key="6">
    <source>
        <dbReference type="ARBA" id="ARBA00023136"/>
    </source>
</evidence>
<dbReference type="EMBL" id="JAMZMK010005998">
    <property type="protein sequence ID" value="KAI7751067.1"/>
    <property type="molecule type" value="Genomic_DNA"/>
</dbReference>
<dbReference type="GO" id="GO:0005783">
    <property type="term" value="C:endoplasmic reticulum"/>
    <property type="evidence" value="ECO:0007669"/>
    <property type="project" value="TreeGrafter"/>
</dbReference>
<dbReference type="GO" id="GO:0005886">
    <property type="term" value="C:plasma membrane"/>
    <property type="evidence" value="ECO:0007669"/>
    <property type="project" value="TreeGrafter"/>
</dbReference>
<feature type="non-terminal residue" evidence="10">
    <location>
        <position position="1"/>
    </location>
</feature>
<feature type="transmembrane region" description="Helical" evidence="8">
    <location>
        <begin position="191"/>
        <end position="214"/>
    </location>
</feature>
<evidence type="ECO:0000256" key="7">
    <source>
        <dbReference type="SAM" id="MobiDB-lite"/>
    </source>
</evidence>
<dbReference type="GO" id="GO:0005794">
    <property type="term" value="C:Golgi apparatus"/>
    <property type="evidence" value="ECO:0007669"/>
    <property type="project" value="TreeGrafter"/>
</dbReference>
<evidence type="ECO:0000256" key="4">
    <source>
        <dbReference type="ARBA" id="ARBA00022927"/>
    </source>
</evidence>
<evidence type="ECO:0000256" key="2">
    <source>
        <dbReference type="ARBA" id="ARBA00009457"/>
    </source>
</evidence>
<evidence type="ECO:0000256" key="3">
    <source>
        <dbReference type="ARBA" id="ARBA00022692"/>
    </source>
</evidence>
<comment type="similarity">
    <text evidence="2">Belongs to the CDC50/LEM3 family.</text>
</comment>
<keyword evidence="6 8" id="KW-0472">Membrane</keyword>
<feature type="compositionally biased region" description="Basic residues" evidence="7">
    <location>
        <begin position="111"/>
        <end position="123"/>
    </location>
</feature>
<dbReference type="GO" id="GO:0015031">
    <property type="term" value="P:protein transport"/>
    <property type="evidence" value="ECO:0007669"/>
    <property type="project" value="UniProtKB-KW"/>
</dbReference>
<feature type="region of interest" description="Disordered" evidence="7">
    <location>
        <begin position="92"/>
        <end position="162"/>
    </location>
</feature>
<accession>A0AAD5D0G6</accession>
<evidence type="ECO:0000313" key="10">
    <source>
        <dbReference type="EMBL" id="KAI7751067.1"/>
    </source>
</evidence>